<dbReference type="OrthoDB" id="5988221at2759"/>
<feature type="region of interest" description="Disordered" evidence="1">
    <location>
        <begin position="183"/>
        <end position="206"/>
    </location>
</feature>
<keyword evidence="3" id="KW-1185">Reference proteome</keyword>
<dbReference type="GO" id="GO:0061343">
    <property type="term" value="P:cell adhesion involved in heart morphogenesis"/>
    <property type="evidence" value="ECO:0007669"/>
    <property type="project" value="TreeGrafter"/>
</dbReference>
<dbReference type="AlphaFoldDB" id="A0A8B6CU13"/>
<dbReference type="PANTHER" id="PTHR33395:SF22">
    <property type="entry name" value="REVERSE TRANSCRIPTASE DOMAIN-CONTAINING PROTEIN"/>
    <property type="match status" value="1"/>
</dbReference>
<protein>
    <recommendedName>
        <fullName evidence="4">Endonuclease/exonuclease/phosphatase domain-containing protein</fullName>
    </recommendedName>
</protein>
<accession>A0A8B6CU13</accession>
<gene>
    <name evidence="2" type="ORF">MGAL_10B075471</name>
</gene>
<evidence type="ECO:0000313" key="2">
    <source>
        <dbReference type="EMBL" id="VDI08795.1"/>
    </source>
</evidence>
<organism evidence="2 3">
    <name type="scientific">Mytilus galloprovincialis</name>
    <name type="common">Mediterranean mussel</name>
    <dbReference type="NCBI Taxonomy" id="29158"/>
    <lineage>
        <taxon>Eukaryota</taxon>
        <taxon>Metazoa</taxon>
        <taxon>Spiralia</taxon>
        <taxon>Lophotrochozoa</taxon>
        <taxon>Mollusca</taxon>
        <taxon>Bivalvia</taxon>
        <taxon>Autobranchia</taxon>
        <taxon>Pteriomorphia</taxon>
        <taxon>Mytilida</taxon>
        <taxon>Mytiloidea</taxon>
        <taxon>Mytilidae</taxon>
        <taxon>Mytilinae</taxon>
        <taxon>Mytilus</taxon>
    </lineage>
</organism>
<dbReference type="GO" id="GO:0031012">
    <property type="term" value="C:extracellular matrix"/>
    <property type="evidence" value="ECO:0007669"/>
    <property type="project" value="TreeGrafter"/>
</dbReference>
<evidence type="ECO:0008006" key="4">
    <source>
        <dbReference type="Google" id="ProtNLM"/>
    </source>
</evidence>
<reference evidence="2" key="1">
    <citation type="submission" date="2018-11" db="EMBL/GenBank/DDBJ databases">
        <authorList>
            <person name="Alioto T."/>
            <person name="Alioto T."/>
        </authorList>
    </citation>
    <scope>NUCLEOTIDE SEQUENCE</scope>
</reference>
<evidence type="ECO:0000313" key="3">
    <source>
        <dbReference type="Proteomes" id="UP000596742"/>
    </source>
</evidence>
<dbReference type="PANTHER" id="PTHR33395">
    <property type="entry name" value="TRANSCRIPTASE, PUTATIVE-RELATED-RELATED"/>
    <property type="match status" value="1"/>
</dbReference>
<dbReference type="EMBL" id="UYJE01002235">
    <property type="protein sequence ID" value="VDI08795.1"/>
    <property type="molecule type" value="Genomic_DNA"/>
</dbReference>
<evidence type="ECO:0000256" key="1">
    <source>
        <dbReference type="SAM" id="MobiDB-lite"/>
    </source>
</evidence>
<name>A0A8B6CU13_MYTGA</name>
<dbReference type="GO" id="GO:0007508">
    <property type="term" value="P:larval heart development"/>
    <property type="evidence" value="ECO:0007669"/>
    <property type="project" value="TreeGrafter"/>
</dbReference>
<comment type="caution">
    <text evidence="2">The sequence shown here is derived from an EMBL/GenBank/DDBJ whole genome shotgun (WGS) entry which is preliminary data.</text>
</comment>
<dbReference type="Proteomes" id="UP000596742">
    <property type="component" value="Unassembled WGS sequence"/>
</dbReference>
<proteinExistence type="predicted"/>
<sequence>MPPKFIVKIDKTVIEDFNEIAIRHKKATIWIGGDANLPDIDWHTDTISSNRYPKEINEHFLVNKSELGLTQIVNFPTRDDITLDIFLTNRPNLVQRCVGIPGISDRDTIAYVESWSRAKYQKPTKHMLSGDTTNNPKRFWSFIKGKRTESTGVAPLRKEGILHSHTETKANILNDQFTSVFSSEKGGGEVPTKGDSPYPSVPEINV</sequence>